<dbReference type="HOGENOM" id="CLU_157894_1_0_9"/>
<geneLocation type="plasmid" evidence="1">
    <name>pBin4p1</name>
</geneLocation>
<reference evidence="1 2" key="1">
    <citation type="submission" date="2015-01" db="EMBL/GenBank/DDBJ databases">
        <title>Comparative genomics of the lactic acid bacteria isolated from the honey bee gut.</title>
        <authorList>
            <person name="Ellegaard K.M."/>
            <person name="Tamarit D."/>
            <person name="Javelind E."/>
            <person name="Olofsson T."/>
            <person name="Andersson S.G."/>
            <person name="Vasquez A."/>
        </authorList>
    </citation>
    <scope>NUCLEOTIDE SEQUENCE [LARGE SCALE GENOMIC DNA]</scope>
    <source>
        <strain evidence="1 2">Bin4</strain>
        <plasmid evidence="1">pBin4p1</plasmid>
    </source>
</reference>
<accession>A0A0F4LLL9</accession>
<gene>
    <name evidence="1" type="ORF">JG30_12380</name>
</gene>
<dbReference type="AlphaFoldDB" id="A0A0F4LLL9"/>
<protein>
    <submittedName>
        <fullName evidence="1">Uncharacterized protein</fullName>
    </submittedName>
</protein>
<organism evidence="1 2">
    <name type="scientific">Bombilactobacillus mellifer</name>
    <dbReference type="NCBI Taxonomy" id="1218492"/>
    <lineage>
        <taxon>Bacteria</taxon>
        <taxon>Bacillati</taxon>
        <taxon>Bacillota</taxon>
        <taxon>Bacilli</taxon>
        <taxon>Lactobacillales</taxon>
        <taxon>Lactobacillaceae</taxon>
        <taxon>Bombilactobacillus</taxon>
    </lineage>
</organism>
<keyword evidence="2" id="KW-1185">Reference proteome</keyword>
<evidence type="ECO:0000313" key="2">
    <source>
        <dbReference type="Proteomes" id="UP000033558"/>
    </source>
</evidence>
<dbReference type="RefSeq" id="WP_179854062.1">
    <property type="nucleotide sequence ID" value="NZ_JBHSZT010000002.1"/>
</dbReference>
<name>A0A0F4LLL9_9LACO</name>
<dbReference type="PATRIC" id="fig|1218492.5.peg.29"/>
<dbReference type="InterPro" id="IPR035528">
    <property type="entry name" value="DUF5388"/>
</dbReference>
<comment type="caution">
    <text evidence="1">The sequence shown here is derived from an EMBL/GenBank/DDBJ whole genome shotgun (WGS) entry which is preliminary data.</text>
</comment>
<sequence length="99" mass="11620">MTENNNFYKINGHVTLEKMASKLPENKDQVTFDTNLKISNHSRNKLQAMASIGYSENQRTAVDVALQAWYDTLTINEQKEFDLQVHTLERRDVRIKRKH</sequence>
<dbReference type="EMBL" id="JXJQ01000021">
    <property type="protein sequence ID" value="KJY59742.1"/>
    <property type="molecule type" value="Genomic_DNA"/>
</dbReference>
<dbReference type="Proteomes" id="UP000033558">
    <property type="component" value="Plasmid pBin4p1"/>
</dbReference>
<evidence type="ECO:0000313" key="1">
    <source>
        <dbReference type="EMBL" id="KJY59742.1"/>
    </source>
</evidence>
<proteinExistence type="predicted"/>
<dbReference type="Pfam" id="PF17363">
    <property type="entry name" value="DUF5388"/>
    <property type="match status" value="1"/>
</dbReference>
<keyword evidence="1" id="KW-0614">Plasmid</keyword>